<keyword evidence="2 5" id="KW-0812">Transmembrane</keyword>
<dbReference type="InParanoid" id="A0A6I9QQG6"/>
<evidence type="ECO:0000256" key="5">
    <source>
        <dbReference type="SAM" id="Phobius"/>
    </source>
</evidence>
<dbReference type="RefSeq" id="XP_010912375.1">
    <property type="nucleotide sequence ID" value="XM_010914073.2"/>
</dbReference>
<dbReference type="InterPro" id="IPR004864">
    <property type="entry name" value="LEA_2"/>
</dbReference>
<keyword evidence="4 5" id="KW-0472">Membrane</keyword>
<dbReference type="InterPro" id="IPR044839">
    <property type="entry name" value="NDR1-like"/>
</dbReference>
<gene>
    <name evidence="8" type="primary">LOC105038309</name>
</gene>
<sequence>MSSASDPKPVVTGYPAAHPPPAGGAAYAAAGTAYPYSTQPPPSSGAAYPTAGTAYPYPAPPPHAAPYYPSHYPNGAAPPPPPFGARILPHTRFLRRLLAIAVAFFLLMGLATLIIWLVLRPRLPAFAVSSASVSAFNFSAPQQLLSSDFDISLSVQNPNHKMGIYYDSVEAAVLYGSDNIADTSLPPFYQAKGNATTVRAHLVAAAEYVEDDVAKGIAADRGRNDGVVNFHVSVWAWVRFNAGAWRTRRHLMRVYCEDVSIGFKNGTATVGSLVGSPKRCEVDL</sequence>
<feature type="domain" description="Late embryogenesis abundant protein LEA-2 subgroup" evidence="6">
    <location>
        <begin position="153"/>
        <end position="249"/>
    </location>
</feature>
<dbReference type="PANTHER" id="PTHR31234">
    <property type="entry name" value="LATE EMBRYOGENESIS ABUNDANT (LEA) HYDROXYPROLINE-RICH GLYCOPROTEIN FAMILY"/>
    <property type="match status" value="1"/>
</dbReference>
<dbReference type="KEGG" id="egu:105038309"/>
<accession>A0A6I9QQG6</accession>
<evidence type="ECO:0000256" key="2">
    <source>
        <dbReference type="ARBA" id="ARBA00022692"/>
    </source>
</evidence>
<dbReference type="OrthoDB" id="695142at2759"/>
<dbReference type="AlphaFoldDB" id="A0A6I9QQG6"/>
<dbReference type="Proteomes" id="UP000504607">
    <property type="component" value="Chromosome 2"/>
</dbReference>
<keyword evidence="3 5" id="KW-1133">Transmembrane helix</keyword>
<dbReference type="FunCoup" id="A0A6I9QQG6">
    <property type="interactions" value="1667"/>
</dbReference>
<keyword evidence="7" id="KW-1185">Reference proteome</keyword>
<evidence type="ECO:0000256" key="1">
    <source>
        <dbReference type="ARBA" id="ARBA00004167"/>
    </source>
</evidence>
<dbReference type="GO" id="GO:0005886">
    <property type="term" value="C:plasma membrane"/>
    <property type="evidence" value="ECO:0007669"/>
    <property type="project" value="TreeGrafter"/>
</dbReference>
<dbReference type="GO" id="GO:0098542">
    <property type="term" value="P:defense response to other organism"/>
    <property type="evidence" value="ECO:0007669"/>
    <property type="project" value="InterPro"/>
</dbReference>
<comment type="subcellular location">
    <subcellularLocation>
        <location evidence="1">Membrane</location>
        <topology evidence="1">Single-pass membrane protein</topology>
    </subcellularLocation>
</comment>
<evidence type="ECO:0000313" key="8">
    <source>
        <dbReference type="RefSeq" id="XP_010912375.1"/>
    </source>
</evidence>
<evidence type="ECO:0000256" key="3">
    <source>
        <dbReference type="ARBA" id="ARBA00022989"/>
    </source>
</evidence>
<evidence type="ECO:0000313" key="7">
    <source>
        <dbReference type="Proteomes" id="UP000504607"/>
    </source>
</evidence>
<feature type="transmembrane region" description="Helical" evidence="5">
    <location>
        <begin position="97"/>
        <end position="119"/>
    </location>
</feature>
<name>A0A6I9QQG6_ELAGV</name>
<proteinExistence type="predicted"/>
<dbReference type="GeneID" id="105038309"/>
<organism evidence="7 8">
    <name type="scientific">Elaeis guineensis var. tenera</name>
    <name type="common">Oil palm</name>
    <dbReference type="NCBI Taxonomy" id="51953"/>
    <lineage>
        <taxon>Eukaryota</taxon>
        <taxon>Viridiplantae</taxon>
        <taxon>Streptophyta</taxon>
        <taxon>Embryophyta</taxon>
        <taxon>Tracheophyta</taxon>
        <taxon>Spermatophyta</taxon>
        <taxon>Magnoliopsida</taxon>
        <taxon>Liliopsida</taxon>
        <taxon>Arecaceae</taxon>
        <taxon>Arecoideae</taxon>
        <taxon>Cocoseae</taxon>
        <taxon>Elaeidinae</taxon>
        <taxon>Elaeis</taxon>
    </lineage>
</organism>
<dbReference type="PANTHER" id="PTHR31234:SF55">
    <property type="entry name" value="LATE EMBRYOGENESIS ABUNDANT (LEA) HYDROXYPROLINE-RICH GLYCOPROTEIN FAMILY"/>
    <property type="match status" value="1"/>
</dbReference>
<evidence type="ECO:0000259" key="6">
    <source>
        <dbReference type="Pfam" id="PF03168"/>
    </source>
</evidence>
<dbReference type="Pfam" id="PF03168">
    <property type="entry name" value="LEA_2"/>
    <property type="match status" value="1"/>
</dbReference>
<evidence type="ECO:0000256" key="4">
    <source>
        <dbReference type="ARBA" id="ARBA00023136"/>
    </source>
</evidence>
<reference evidence="8" key="1">
    <citation type="submission" date="2025-08" db="UniProtKB">
        <authorList>
            <consortium name="RefSeq"/>
        </authorList>
    </citation>
    <scope>IDENTIFICATION</scope>
</reference>
<protein>
    <submittedName>
        <fullName evidence="8">NDR1/HIN1-like protein 10</fullName>
    </submittedName>
</protein>